<dbReference type="InterPro" id="IPR051045">
    <property type="entry name" value="TonB-dependent_transducer"/>
</dbReference>
<evidence type="ECO:0000256" key="5">
    <source>
        <dbReference type="ARBA" id="ARBA00022519"/>
    </source>
</evidence>
<keyword evidence="5" id="KW-0997">Cell inner membrane</keyword>
<evidence type="ECO:0000313" key="12">
    <source>
        <dbReference type="Proteomes" id="UP001060012"/>
    </source>
</evidence>
<name>A0ABY5E880_9BACT</name>
<dbReference type="NCBIfam" id="TIGR01352">
    <property type="entry name" value="tonB_Cterm"/>
    <property type="match status" value="1"/>
</dbReference>
<keyword evidence="4" id="KW-1003">Cell membrane</keyword>
<dbReference type="InterPro" id="IPR003538">
    <property type="entry name" value="TonB"/>
</dbReference>
<keyword evidence="9" id="KW-0472">Membrane</keyword>
<dbReference type="RefSeq" id="WP_254577114.1">
    <property type="nucleotide sequence ID" value="NZ_CP100595.1"/>
</dbReference>
<proteinExistence type="inferred from homology"/>
<evidence type="ECO:0000256" key="1">
    <source>
        <dbReference type="ARBA" id="ARBA00004383"/>
    </source>
</evidence>
<keyword evidence="3" id="KW-0813">Transport</keyword>
<evidence type="ECO:0000313" key="11">
    <source>
        <dbReference type="EMBL" id="UTJ06935.1"/>
    </source>
</evidence>
<dbReference type="PANTHER" id="PTHR33446:SF14">
    <property type="entry name" value="PROTEIN TONB"/>
    <property type="match status" value="1"/>
</dbReference>
<organism evidence="11 12">
    <name type="scientific">Arcobacter roscoffensis</name>
    <dbReference type="NCBI Taxonomy" id="2961520"/>
    <lineage>
        <taxon>Bacteria</taxon>
        <taxon>Pseudomonadati</taxon>
        <taxon>Campylobacterota</taxon>
        <taxon>Epsilonproteobacteria</taxon>
        <taxon>Campylobacterales</taxon>
        <taxon>Arcobacteraceae</taxon>
        <taxon>Arcobacter</taxon>
    </lineage>
</organism>
<keyword evidence="12" id="KW-1185">Reference proteome</keyword>
<dbReference type="EMBL" id="CP100595">
    <property type="protein sequence ID" value="UTJ06935.1"/>
    <property type="molecule type" value="Genomic_DNA"/>
</dbReference>
<feature type="domain" description="TonB C-terminal" evidence="10">
    <location>
        <begin position="118"/>
        <end position="204"/>
    </location>
</feature>
<sequence>MRLLIALILSAVISVAIFFAMNLMTTSKNSKLQEKSETRHLVYLREKNETKIERKKRVKPKEPLKKKPPKKIEIKTKVNTQINKNIKVKAFKVQSKQVDISALSSLSGAQIEMNAGLVDANSLTAISKVNPRFPRRAKIRKQSGYVKLSFLINKHGNVSNVKILESKPKGVFDKNSIYAIKKWKFERNEFDRNATITFNFRLQR</sequence>
<evidence type="ECO:0000256" key="8">
    <source>
        <dbReference type="ARBA" id="ARBA00022989"/>
    </source>
</evidence>
<dbReference type="PANTHER" id="PTHR33446">
    <property type="entry name" value="PROTEIN TONB-RELATED"/>
    <property type="match status" value="1"/>
</dbReference>
<keyword evidence="8" id="KW-1133">Transmembrane helix</keyword>
<dbReference type="PRINTS" id="PR01374">
    <property type="entry name" value="TONBPROTEIN"/>
</dbReference>
<evidence type="ECO:0000256" key="6">
    <source>
        <dbReference type="ARBA" id="ARBA00022692"/>
    </source>
</evidence>
<accession>A0ABY5E880</accession>
<dbReference type="Gene3D" id="3.30.2420.10">
    <property type="entry name" value="TonB"/>
    <property type="match status" value="1"/>
</dbReference>
<dbReference type="SUPFAM" id="SSF74653">
    <property type="entry name" value="TolA/TonB C-terminal domain"/>
    <property type="match status" value="1"/>
</dbReference>
<evidence type="ECO:0000256" key="4">
    <source>
        <dbReference type="ARBA" id="ARBA00022475"/>
    </source>
</evidence>
<keyword evidence="6" id="KW-0812">Transmembrane</keyword>
<evidence type="ECO:0000256" key="2">
    <source>
        <dbReference type="ARBA" id="ARBA00006555"/>
    </source>
</evidence>
<dbReference type="InterPro" id="IPR037682">
    <property type="entry name" value="TonB_C"/>
</dbReference>
<comment type="subcellular location">
    <subcellularLocation>
        <location evidence="1">Cell inner membrane</location>
        <topology evidence="1">Single-pass membrane protein</topology>
        <orientation evidence="1">Periplasmic side</orientation>
    </subcellularLocation>
</comment>
<dbReference type="Pfam" id="PF03544">
    <property type="entry name" value="TonB_C"/>
    <property type="match status" value="1"/>
</dbReference>
<dbReference type="PROSITE" id="PS52015">
    <property type="entry name" value="TONB_CTD"/>
    <property type="match status" value="1"/>
</dbReference>
<protein>
    <submittedName>
        <fullName evidence="11">Energy transducer TonB</fullName>
    </submittedName>
</protein>
<evidence type="ECO:0000256" key="7">
    <source>
        <dbReference type="ARBA" id="ARBA00022927"/>
    </source>
</evidence>
<keyword evidence="7" id="KW-0653">Protein transport</keyword>
<evidence type="ECO:0000256" key="3">
    <source>
        <dbReference type="ARBA" id="ARBA00022448"/>
    </source>
</evidence>
<gene>
    <name evidence="11" type="ORF">NJU99_02255</name>
</gene>
<evidence type="ECO:0000256" key="9">
    <source>
        <dbReference type="ARBA" id="ARBA00023136"/>
    </source>
</evidence>
<dbReference type="InterPro" id="IPR006260">
    <property type="entry name" value="TonB/TolA_C"/>
</dbReference>
<reference evidence="11" key="1">
    <citation type="submission" date="2022-07" db="EMBL/GenBank/DDBJ databases">
        <title>Arcobacter roscoffensis sp. nov., a marine bacterium isolated from coastal seawater collected from Roscoff, France.</title>
        <authorList>
            <person name="Pascual J."/>
            <person name="Lepeaux C."/>
            <person name="Methner A."/>
            <person name="Overmann J."/>
        </authorList>
    </citation>
    <scope>NUCLEOTIDE SEQUENCE</scope>
    <source>
        <strain evidence="11">ARW1-2F2</strain>
    </source>
</reference>
<comment type="similarity">
    <text evidence="2">Belongs to the TonB family.</text>
</comment>
<dbReference type="Proteomes" id="UP001060012">
    <property type="component" value="Chromosome"/>
</dbReference>
<evidence type="ECO:0000259" key="10">
    <source>
        <dbReference type="PROSITE" id="PS52015"/>
    </source>
</evidence>